<protein>
    <recommendedName>
        <fullName evidence="2">ribonuclease H</fullName>
        <ecNumber evidence="2">3.1.26.4</ecNumber>
    </recommendedName>
</protein>
<accession>A0AA47NB90</accession>
<organism evidence="6 7">
    <name type="scientific">Merluccius polli</name>
    <name type="common">Benguela hake</name>
    <name type="synonym">Merluccius cadenati</name>
    <dbReference type="NCBI Taxonomy" id="89951"/>
    <lineage>
        <taxon>Eukaryota</taxon>
        <taxon>Metazoa</taxon>
        <taxon>Chordata</taxon>
        <taxon>Craniata</taxon>
        <taxon>Vertebrata</taxon>
        <taxon>Euteleostomi</taxon>
        <taxon>Actinopterygii</taxon>
        <taxon>Neopterygii</taxon>
        <taxon>Teleostei</taxon>
        <taxon>Neoteleostei</taxon>
        <taxon>Acanthomorphata</taxon>
        <taxon>Zeiogadaria</taxon>
        <taxon>Gadariae</taxon>
        <taxon>Gadiformes</taxon>
        <taxon>Gadoidei</taxon>
        <taxon>Merlucciidae</taxon>
        <taxon>Merluccius</taxon>
    </lineage>
</organism>
<evidence type="ECO:0000256" key="4">
    <source>
        <dbReference type="SAM" id="MobiDB-lite"/>
    </source>
</evidence>
<feature type="region of interest" description="Disordered" evidence="4">
    <location>
        <begin position="111"/>
        <end position="130"/>
    </location>
</feature>
<feature type="compositionally biased region" description="Basic and acidic residues" evidence="4">
    <location>
        <begin position="560"/>
        <end position="578"/>
    </location>
</feature>
<dbReference type="PANTHER" id="PTHR47331">
    <property type="entry name" value="PHD-TYPE DOMAIN-CONTAINING PROTEIN"/>
    <property type="match status" value="1"/>
</dbReference>
<dbReference type="Gene3D" id="3.10.10.10">
    <property type="entry name" value="HIV Type 1 Reverse Transcriptase, subunit A, domain 1"/>
    <property type="match status" value="1"/>
</dbReference>
<feature type="domain" description="Reverse transcriptase" evidence="5">
    <location>
        <begin position="1046"/>
        <end position="1204"/>
    </location>
</feature>
<evidence type="ECO:0000259" key="5">
    <source>
        <dbReference type="Pfam" id="PF00078"/>
    </source>
</evidence>
<keyword evidence="3" id="KW-0175">Coiled coil</keyword>
<dbReference type="Pfam" id="PF03564">
    <property type="entry name" value="DUF1759"/>
    <property type="match status" value="1"/>
</dbReference>
<feature type="region of interest" description="Disordered" evidence="4">
    <location>
        <begin position="1"/>
        <end position="25"/>
    </location>
</feature>
<dbReference type="Proteomes" id="UP001174136">
    <property type="component" value="Unassembled WGS sequence"/>
</dbReference>
<dbReference type="InterPro" id="IPR043128">
    <property type="entry name" value="Rev_trsase/Diguanyl_cyclase"/>
</dbReference>
<dbReference type="InterPro" id="IPR008042">
    <property type="entry name" value="Retrotrans_Pao"/>
</dbReference>
<evidence type="ECO:0000313" key="6">
    <source>
        <dbReference type="EMBL" id="KAK0155335.1"/>
    </source>
</evidence>
<feature type="coiled-coil region" evidence="3">
    <location>
        <begin position="70"/>
        <end position="97"/>
    </location>
</feature>
<dbReference type="InterPro" id="IPR043502">
    <property type="entry name" value="DNA/RNA_pol_sf"/>
</dbReference>
<evidence type="ECO:0000256" key="1">
    <source>
        <dbReference type="ARBA" id="ARBA00010879"/>
    </source>
</evidence>
<comment type="caution">
    <text evidence="6">The sequence shown here is derived from an EMBL/GenBank/DDBJ whole genome shotgun (WGS) entry which is preliminary data.</text>
</comment>
<evidence type="ECO:0000256" key="3">
    <source>
        <dbReference type="SAM" id="Coils"/>
    </source>
</evidence>
<dbReference type="Pfam" id="PF00078">
    <property type="entry name" value="RVT_1"/>
    <property type="match status" value="1"/>
</dbReference>
<dbReference type="InterPro" id="IPR000477">
    <property type="entry name" value="RT_dom"/>
</dbReference>
<dbReference type="SUPFAM" id="SSF56672">
    <property type="entry name" value="DNA/RNA polymerases"/>
    <property type="match status" value="1"/>
</dbReference>
<name>A0AA47NB90_MERPO</name>
<dbReference type="CDD" id="cd01644">
    <property type="entry name" value="RT_pepA17"/>
    <property type="match status" value="1"/>
</dbReference>
<feature type="compositionally biased region" description="Basic and acidic residues" evidence="4">
    <location>
        <begin position="616"/>
        <end position="626"/>
    </location>
</feature>
<feature type="compositionally biased region" description="Polar residues" evidence="4">
    <location>
        <begin position="594"/>
        <end position="613"/>
    </location>
</feature>
<feature type="region of interest" description="Disordered" evidence="4">
    <location>
        <begin position="560"/>
        <end position="580"/>
    </location>
</feature>
<dbReference type="GO" id="GO:0004523">
    <property type="term" value="F:RNA-DNA hybrid ribonuclease activity"/>
    <property type="evidence" value="ECO:0007669"/>
    <property type="project" value="UniProtKB-EC"/>
</dbReference>
<feature type="region of interest" description="Disordered" evidence="4">
    <location>
        <begin position="594"/>
        <end position="626"/>
    </location>
</feature>
<gene>
    <name evidence="6" type="ORF">N1851_002345</name>
</gene>
<dbReference type="PANTHER" id="PTHR47331:SF5">
    <property type="entry name" value="RIBONUCLEASE H"/>
    <property type="match status" value="1"/>
</dbReference>
<dbReference type="EC" id="3.1.26.4" evidence="2"/>
<evidence type="ECO:0000313" key="7">
    <source>
        <dbReference type="Proteomes" id="UP001174136"/>
    </source>
</evidence>
<dbReference type="Pfam" id="PF05380">
    <property type="entry name" value="Peptidase_A17"/>
    <property type="match status" value="1"/>
</dbReference>
<sequence>MATSGNRADEQPSVVPRPSRSHQLPRHLHDFVIDDLGYLNRRDTTHQVIEAHQEELPDHIVLTGLEDLRLEGMEARMKDITKQMRQLQSAMDSVKGKAHPQQQPFNLSYPSRSSSLPHIHHSGVTGPRVSPLMDNRMSWKSAEGGYCQLLDNGEHRPPTAQPVQHGELSSTTQAARALQPSVQVAAQPLDLSESTHHSATLAGLAPEFLQLPAVQSVHHTPLAQRLYSPAAPLTHPPALYASQVMSQSFPTTAQQQSYPQYVQHQITPQPGPPLGFQPAPFNQQEIRPSSRVVPPYRPPTDPGAAYSLPQTGYPPVAQPQLYQSGSQSAVHYPQFTPMVAPSTAPGYISPYNSPATLTMTEMAIAASYGIPKPKLPLFSSGRESDFIMLKRGLDSLLGPHRHLTEDYKYQVLLDNLKLPSAYQMAKRYIHDSTPYTSAMDALQQRYGQPRQLVQGELKTILNSPSVKPGDAKAFEDFSSAVNTLVGMLSRMDGPAQSELRCGSHVDTLLGKLPGNYRDSFAEFCIKRGIIRSGSHQTYTLPDLAEWLDMKVQVLQVSRRAAESNRAESSRITQKENKAGKSQWVRPASVYFSSDSTTVKHQQTSPQRQRTYLQPGSKKDKPTGKGRERFKPYCPYCTTTQDHYLNSCPEFERLTTEEKAAWIKDKGKCLRCGRGHSPESCTLKKLCSTCNKQHLLTLHEVVAQDPQLNILTVSTPTNAVYLDHASHSGRVILKVVPVLLRHGKRTLNPHAVLDGGSERTVILSAAVKHIGLCGEVESLKLKTIRQDVLRLQGMAVSFEVSANTQPRTYHSISQAFTATELQMAEQSCPGDKLAGNYKHLKGVPLHTFTKVQPMLLIGSDHPHLITPIHPVRAGPIGAPVAVCTRLGWAVQGPTNFLQHPNGESSFLHLSVDTPCSDLHKDVQRLWQLDILPYKSEREVTRSKQDQAALTMLDEKSSIVIVDGVSRYATPLLRKRNVALPCASPAAVMPLLRSTERRLLTNPELAKVYNQEIHKLVEAGYAERITSKEASCSAESWYIPHHLVHHNGKARVVFNCSFRYQESALNDDLLPGPSLGPSLLGVLLRFREHVVAISGDIRAMFHQIRLLPEDRPLVRFLWRDMDRDRPPDIYEWRVLPFGTVCSPCCAIYAVQRHVRDHQSGNEDLMETVITSFYVDNCLKSLRSPQQAKDLLDCLRALLAKGGFEIRQWASNRTEVISHLTTEARSTTSELWLTAEGADPRESTLGLVWHCMTDTLGYKCQPVSPKQPTMRNVYRVLASQYDPLGYIIPFTTRAKVLVQALWATERQWDEPIADELLPVWQAWEGELPQLHNIILPRCYVPEAADNDSSVRQIHIFL</sequence>
<dbReference type="Gene3D" id="3.30.70.270">
    <property type="match status" value="1"/>
</dbReference>
<reference evidence="6" key="1">
    <citation type="journal article" date="2023" name="Front. Mar. Sci.">
        <title>A new Merluccius polli reference genome to investigate the effects of global change in West African waters.</title>
        <authorList>
            <person name="Mateo J.L."/>
            <person name="Blanco-Fernandez C."/>
            <person name="Garcia-Vazquez E."/>
            <person name="Machado-Schiaffino G."/>
        </authorList>
    </citation>
    <scope>NUCLEOTIDE SEQUENCE</scope>
    <source>
        <strain evidence="6">C29</strain>
        <tissue evidence="6">Fin</tissue>
    </source>
</reference>
<proteinExistence type="inferred from homology"/>
<evidence type="ECO:0000256" key="2">
    <source>
        <dbReference type="ARBA" id="ARBA00012180"/>
    </source>
</evidence>
<dbReference type="InterPro" id="IPR005312">
    <property type="entry name" value="DUF1759"/>
</dbReference>
<dbReference type="EMBL" id="JAOPHQ010000290">
    <property type="protein sequence ID" value="KAK0155335.1"/>
    <property type="molecule type" value="Genomic_DNA"/>
</dbReference>
<comment type="similarity">
    <text evidence="1">Belongs to the beta type-B retroviral polymerase family. HERV class-II K(HML-2) pol subfamily.</text>
</comment>
<keyword evidence="7" id="KW-1185">Reference proteome</keyword>